<dbReference type="RefSeq" id="WP_061994724.1">
    <property type="nucleotide sequence ID" value="NZ_JAAGPU010000031.1"/>
</dbReference>
<dbReference type="EMBL" id="JAAGPU010000031">
    <property type="protein sequence ID" value="NEU06025.1"/>
    <property type="molecule type" value="Genomic_DNA"/>
</dbReference>
<dbReference type="AlphaFoldDB" id="A0A6M0H5N5"/>
<reference evidence="1 2" key="1">
    <citation type="submission" date="2020-02" db="EMBL/GenBank/DDBJ databases">
        <title>Genome assembly of a novel Clostridium senegalense strain.</title>
        <authorList>
            <person name="Gupta T.B."/>
            <person name="Jauregui R."/>
            <person name="Maclean P."/>
            <person name="Nawarathana A."/>
            <person name="Brightwell G."/>
        </authorList>
    </citation>
    <scope>NUCLEOTIDE SEQUENCE [LARGE SCALE GENOMIC DNA]</scope>
    <source>
        <strain evidence="1 2">AGRFS4</strain>
    </source>
</reference>
<dbReference type="Proteomes" id="UP000481872">
    <property type="component" value="Unassembled WGS sequence"/>
</dbReference>
<dbReference type="Pfam" id="PF13171">
    <property type="entry name" value="DUF4004"/>
    <property type="match status" value="1"/>
</dbReference>
<evidence type="ECO:0000313" key="1">
    <source>
        <dbReference type="EMBL" id="NEU06025.1"/>
    </source>
</evidence>
<gene>
    <name evidence="1" type="ORF">G3M99_14410</name>
</gene>
<name>A0A6M0H5N5_9CLOT</name>
<protein>
    <submittedName>
        <fullName evidence="1">DUF4004 family protein</fullName>
    </submittedName>
</protein>
<organism evidence="1 2">
    <name type="scientific">Clostridium senegalense</name>
    <dbReference type="NCBI Taxonomy" id="1465809"/>
    <lineage>
        <taxon>Bacteria</taxon>
        <taxon>Bacillati</taxon>
        <taxon>Bacillota</taxon>
        <taxon>Clostridia</taxon>
        <taxon>Eubacteriales</taxon>
        <taxon>Clostridiaceae</taxon>
        <taxon>Clostridium</taxon>
    </lineage>
</organism>
<dbReference type="InterPro" id="IPR025063">
    <property type="entry name" value="DUF4004"/>
</dbReference>
<proteinExistence type="predicted"/>
<keyword evidence="2" id="KW-1185">Reference proteome</keyword>
<comment type="caution">
    <text evidence="1">The sequence shown here is derived from an EMBL/GenBank/DDBJ whole genome shotgun (WGS) entry which is preliminary data.</text>
</comment>
<accession>A0A6M0H5N5</accession>
<evidence type="ECO:0000313" key="2">
    <source>
        <dbReference type="Proteomes" id="UP000481872"/>
    </source>
</evidence>
<sequence>MEQDLISKKELLELTGISYGQLYRWKRKKVIPEEWFMKIATFTGQETFFPREEVLERINKIITLKDEVSLDDMANMFSSKPENFKINEKLLLERKLVSVATLTLYKYNFGNCLEFNFSESVALSLFDKLLKIKGISINDVVSIIEDIKERFDDIQCEDYNLVILKKNNSEELFIIFANDKVLEIGGVKVVEVINLKNIINSLKEIWLED</sequence>